<dbReference type="AlphaFoldDB" id="A0A2W7MX51"/>
<keyword evidence="2" id="KW-1185">Reference proteome</keyword>
<dbReference type="EMBL" id="QKZL01000024">
    <property type="protein sequence ID" value="PZX12370.1"/>
    <property type="molecule type" value="Genomic_DNA"/>
</dbReference>
<dbReference type="Proteomes" id="UP000248916">
    <property type="component" value="Unassembled WGS sequence"/>
</dbReference>
<gene>
    <name evidence="1" type="ORF">LX81_03628</name>
</gene>
<evidence type="ECO:0000313" key="2">
    <source>
        <dbReference type="Proteomes" id="UP000248916"/>
    </source>
</evidence>
<evidence type="ECO:0000313" key="1">
    <source>
        <dbReference type="EMBL" id="PZX12370.1"/>
    </source>
</evidence>
<name>A0A2W7MX51_9RHOB</name>
<organism evidence="1 2">
    <name type="scientific">Palleronia aestuarii</name>
    <dbReference type="NCBI Taxonomy" id="568105"/>
    <lineage>
        <taxon>Bacteria</taxon>
        <taxon>Pseudomonadati</taxon>
        <taxon>Pseudomonadota</taxon>
        <taxon>Alphaproteobacteria</taxon>
        <taxon>Rhodobacterales</taxon>
        <taxon>Roseobacteraceae</taxon>
        <taxon>Palleronia</taxon>
    </lineage>
</organism>
<reference evidence="1 2" key="1">
    <citation type="submission" date="2018-06" db="EMBL/GenBank/DDBJ databases">
        <title>Genomic Encyclopedia of Archaeal and Bacterial Type Strains, Phase II (KMG-II): from individual species to whole genera.</title>
        <authorList>
            <person name="Goeker M."/>
        </authorList>
    </citation>
    <scope>NUCLEOTIDE SEQUENCE [LARGE SCALE GENOMIC DNA]</scope>
    <source>
        <strain evidence="1 2">DSM 22009</strain>
    </source>
</reference>
<sequence length="45" mass="4835">MIEARHPALSITRQCVLIGISRSAWYGPGKGDSPLNLALTKLIDA</sequence>
<protein>
    <submittedName>
        <fullName evidence="1">Putative transposase</fullName>
    </submittedName>
</protein>
<proteinExistence type="predicted"/>
<accession>A0A2W7MX51</accession>
<comment type="caution">
    <text evidence="1">The sequence shown here is derived from an EMBL/GenBank/DDBJ whole genome shotgun (WGS) entry which is preliminary data.</text>
</comment>